<protein>
    <submittedName>
        <fullName evidence="1">UBN2_2 domain-containing protein</fullName>
    </submittedName>
</protein>
<dbReference type="OrthoDB" id="1909174at2759"/>
<organism evidence="1 2">
    <name type="scientific">Cephalotus follicularis</name>
    <name type="common">Albany pitcher plant</name>
    <dbReference type="NCBI Taxonomy" id="3775"/>
    <lineage>
        <taxon>Eukaryota</taxon>
        <taxon>Viridiplantae</taxon>
        <taxon>Streptophyta</taxon>
        <taxon>Embryophyta</taxon>
        <taxon>Tracheophyta</taxon>
        <taxon>Spermatophyta</taxon>
        <taxon>Magnoliopsida</taxon>
        <taxon>eudicotyledons</taxon>
        <taxon>Gunneridae</taxon>
        <taxon>Pentapetalae</taxon>
        <taxon>rosids</taxon>
        <taxon>fabids</taxon>
        <taxon>Oxalidales</taxon>
        <taxon>Cephalotaceae</taxon>
        <taxon>Cephalotus</taxon>
    </lineage>
</organism>
<name>A0A1Q3B4B2_CEPFO</name>
<comment type="caution">
    <text evidence="1">The sequence shown here is derived from an EMBL/GenBank/DDBJ whole genome shotgun (WGS) entry which is preliminary data.</text>
</comment>
<evidence type="ECO:0000313" key="2">
    <source>
        <dbReference type="Proteomes" id="UP000187406"/>
    </source>
</evidence>
<dbReference type="InParanoid" id="A0A1Q3B4B2"/>
<reference evidence="2" key="1">
    <citation type="submission" date="2016-04" db="EMBL/GenBank/DDBJ databases">
        <title>Cephalotus genome sequencing.</title>
        <authorList>
            <person name="Fukushima K."/>
            <person name="Hasebe M."/>
            <person name="Fang X."/>
        </authorList>
    </citation>
    <scope>NUCLEOTIDE SEQUENCE [LARGE SCALE GENOMIC DNA]</scope>
    <source>
        <strain evidence="2">cv. St1</strain>
    </source>
</reference>
<dbReference type="PANTHER" id="PTHR35317:SF18">
    <property type="entry name" value="RNA-DIRECTED DNA POLYMERASE"/>
    <property type="match status" value="1"/>
</dbReference>
<proteinExistence type="predicted"/>
<dbReference type="PANTHER" id="PTHR35317">
    <property type="entry name" value="OS04G0629600 PROTEIN"/>
    <property type="match status" value="1"/>
</dbReference>
<sequence length="340" mass="38896">MATKNIIADLNKGEKLTGTDYDIWHKKMTFLLNEQELFEHLTTIMTRPPEGNTAQSRRDLEAFETWSKKDRCARFTLLSCMHDDLIGAYEHCATAKEMWDQLRFDFGGTSVTRLRSLVLKFEMYKKDPKNSMTEHLRIMSAMIRDLKNAEVALSDEQQVQAVIRSLPDSWVSMRQILTHNENIKNFADVSHHGELEAEREEAIRATALFAQGGKRHGHWSKRMKTSRILLMFLTMWNLRLSARKRSAPLLFSPKGASAMDIGPSVRIRANQVPKKDLAVKGLGLAEFPSAVGASVVVRRIRQRSSVIIVRKWVTLLVSALSQNRYPFLPPLVLFVFVHMC</sequence>
<dbReference type="Proteomes" id="UP000187406">
    <property type="component" value="Unassembled WGS sequence"/>
</dbReference>
<keyword evidence="2" id="KW-1185">Reference proteome</keyword>
<dbReference type="EMBL" id="BDDD01000267">
    <property type="protein sequence ID" value="GAV62643.1"/>
    <property type="molecule type" value="Genomic_DNA"/>
</dbReference>
<accession>A0A1Q3B4B2</accession>
<evidence type="ECO:0000313" key="1">
    <source>
        <dbReference type="EMBL" id="GAV62643.1"/>
    </source>
</evidence>
<dbReference type="Pfam" id="PF14223">
    <property type="entry name" value="Retrotran_gag_2"/>
    <property type="match status" value="1"/>
</dbReference>
<gene>
    <name evidence="1" type="ORF">CFOL_v3_06166</name>
</gene>
<dbReference type="AlphaFoldDB" id="A0A1Q3B4B2"/>